<sequence length="300" mass="33045">MPSLSIPESTVPVSAVDTPTDSDSIEPVSPANLLQPYATLLTPYSATPHPSSSSPPPAPAPLPPFPSSSLRCFLLSSSLPPLPQHVAFIPYTPYTPSLAPPSGPNVERSRAVCWRRKELTKEDWARERKGVEKWVRWLEGKELVLVSGSEAVRSVLFDREPTGGSDEDKESLMRAKQERTVWGDNLEKYPRQSSRPLLSDWVQGREDFIQPLPLQPPFLSVLQAALKVSTTMSTMVTRYVQSFTDGTQLGAFNLIWERTPLALEFLVEKVPQAWKNLPDNLKSIIDPDGGTGTAGTGKTE</sequence>
<reference evidence="2" key="1">
    <citation type="submission" date="2014-08" db="EMBL/GenBank/DDBJ databases">
        <authorList>
            <person name="Sharma Rahul"/>
            <person name="Thines Marco"/>
        </authorList>
    </citation>
    <scope>NUCLEOTIDE SEQUENCE</scope>
</reference>
<evidence type="ECO:0000313" key="2">
    <source>
        <dbReference type="EMBL" id="CED84656.1"/>
    </source>
</evidence>
<feature type="compositionally biased region" description="Pro residues" evidence="1">
    <location>
        <begin position="53"/>
        <end position="62"/>
    </location>
</feature>
<dbReference type="EMBL" id="LN483166">
    <property type="protein sequence ID" value="CED84656.1"/>
    <property type="molecule type" value="Genomic_DNA"/>
</dbReference>
<protein>
    <submittedName>
        <fullName evidence="2">Uncharacterized protein</fullName>
    </submittedName>
</protein>
<accession>A0A0F7ST42</accession>
<dbReference type="AlphaFoldDB" id="A0A0F7ST42"/>
<proteinExistence type="predicted"/>
<organism evidence="2">
    <name type="scientific">Phaffia rhodozyma</name>
    <name type="common">Yeast</name>
    <name type="synonym">Xanthophyllomyces dendrorhous</name>
    <dbReference type="NCBI Taxonomy" id="264483"/>
    <lineage>
        <taxon>Eukaryota</taxon>
        <taxon>Fungi</taxon>
        <taxon>Dikarya</taxon>
        <taxon>Basidiomycota</taxon>
        <taxon>Agaricomycotina</taxon>
        <taxon>Tremellomycetes</taxon>
        <taxon>Cystofilobasidiales</taxon>
        <taxon>Mrakiaceae</taxon>
        <taxon>Phaffia</taxon>
    </lineage>
</organism>
<feature type="compositionally biased region" description="Low complexity" evidence="1">
    <location>
        <begin position="43"/>
        <end position="52"/>
    </location>
</feature>
<name>A0A0F7ST42_PHARH</name>
<feature type="region of interest" description="Disordered" evidence="1">
    <location>
        <begin position="1"/>
        <end position="62"/>
    </location>
</feature>
<evidence type="ECO:0000256" key="1">
    <source>
        <dbReference type="SAM" id="MobiDB-lite"/>
    </source>
</evidence>
<feature type="compositionally biased region" description="Polar residues" evidence="1">
    <location>
        <begin position="1"/>
        <end position="22"/>
    </location>
</feature>